<protein>
    <submittedName>
        <fullName evidence="2">Uncharacterized protein</fullName>
    </submittedName>
</protein>
<accession>A0A106PQC6</accession>
<feature type="compositionally biased region" description="Basic and acidic residues" evidence="1">
    <location>
        <begin position="25"/>
        <end position="35"/>
    </location>
</feature>
<reference evidence="2 3" key="1">
    <citation type="submission" date="2015-11" db="EMBL/GenBank/DDBJ databases">
        <title>Expanding the genomic diversity of Burkholderia species for the development of highly accurate diagnostics.</title>
        <authorList>
            <person name="Sahl J."/>
            <person name="Keim P."/>
            <person name="Wagner D."/>
        </authorList>
    </citation>
    <scope>NUCLEOTIDE SEQUENCE [LARGE SCALE GENOMIC DNA]</scope>
    <source>
        <strain evidence="2 3">MSMB2087WGS</strain>
    </source>
</reference>
<evidence type="ECO:0000313" key="3">
    <source>
        <dbReference type="Proteomes" id="UP000060630"/>
    </source>
</evidence>
<proteinExistence type="predicted"/>
<organism evidence="2 3">
    <name type="scientific">Burkholderia ubonensis</name>
    <dbReference type="NCBI Taxonomy" id="101571"/>
    <lineage>
        <taxon>Bacteria</taxon>
        <taxon>Pseudomonadati</taxon>
        <taxon>Pseudomonadota</taxon>
        <taxon>Betaproteobacteria</taxon>
        <taxon>Burkholderiales</taxon>
        <taxon>Burkholderiaceae</taxon>
        <taxon>Burkholderia</taxon>
        <taxon>Burkholderia cepacia complex</taxon>
    </lineage>
</organism>
<name>A0A106PQC6_9BURK</name>
<comment type="caution">
    <text evidence="2">The sequence shown here is derived from an EMBL/GenBank/DDBJ whole genome shotgun (WGS) entry which is preliminary data.</text>
</comment>
<dbReference type="EMBL" id="LPHD01000196">
    <property type="protein sequence ID" value="KWA72386.1"/>
    <property type="molecule type" value="Genomic_DNA"/>
</dbReference>
<gene>
    <name evidence="2" type="ORF">WL29_05845</name>
</gene>
<dbReference type="AlphaFoldDB" id="A0A106PQC6"/>
<sequence>MNDFRRTATRTRATDGARGGTHPPSLDHDEPSPLEDFARMPEREIAALHLATTDDLTQLIDRRDFENLARLVHARLAGTAQPPQPGALAIASRICSGVRSR</sequence>
<evidence type="ECO:0000256" key="1">
    <source>
        <dbReference type="SAM" id="MobiDB-lite"/>
    </source>
</evidence>
<feature type="region of interest" description="Disordered" evidence="1">
    <location>
        <begin position="1"/>
        <end position="35"/>
    </location>
</feature>
<dbReference type="RefSeq" id="WP_059656280.1">
    <property type="nucleotide sequence ID" value="NZ_LOXJ01000054.1"/>
</dbReference>
<dbReference type="Proteomes" id="UP000060630">
    <property type="component" value="Unassembled WGS sequence"/>
</dbReference>
<evidence type="ECO:0000313" key="2">
    <source>
        <dbReference type="EMBL" id="KWA72386.1"/>
    </source>
</evidence>